<sequence>MDVQEFHPRELNAGEFAEHCRECEECRTTMLANLIPSAHKRRNPASNPKQQARSELTQCQTCWKSKADGAVLFKCSACKVDLYCSKECQKTAWPTHKVKCKINQRVSLNGKDVSSLIGDLRGFTSKHRPSIAMAGVRALELVKDLSRCKRDLLVLSLISRPGRTRTETAFFAMEASVKPYSFFQEKGVEMLEQLAHYEKENKRTGAVATLFVLLHCIDSGISNVAPVGVWRDVLDPAYRGDWEGELIRHLNEGIVL</sequence>
<accession>A0A4R0RP01</accession>
<dbReference type="OrthoDB" id="341421at2759"/>
<evidence type="ECO:0000259" key="5">
    <source>
        <dbReference type="PROSITE" id="PS50865"/>
    </source>
</evidence>
<evidence type="ECO:0000313" key="7">
    <source>
        <dbReference type="Proteomes" id="UP000292702"/>
    </source>
</evidence>
<name>A0A4R0RP01_9APHY</name>
<dbReference type="PROSITE" id="PS50865">
    <property type="entry name" value="ZF_MYND_2"/>
    <property type="match status" value="1"/>
</dbReference>
<organism evidence="6 7">
    <name type="scientific">Steccherinum ochraceum</name>
    <dbReference type="NCBI Taxonomy" id="92696"/>
    <lineage>
        <taxon>Eukaryota</taxon>
        <taxon>Fungi</taxon>
        <taxon>Dikarya</taxon>
        <taxon>Basidiomycota</taxon>
        <taxon>Agaricomycotina</taxon>
        <taxon>Agaricomycetes</taxon>
        <taxon>Polyporales</taxon>
        <taxon>Steccherinaceae</taxon>
        <taxon>Steccherinum</taxon>
    </lineage>
</organism>
<reference evidence="6 7" key="1">
    <citation type="submission" date="2018-11" db="EMBL/GenBank/DDBJ databases">
        <title>Genome assembly of Steccherinum ochraceum LE-BIN_3174, the white-rot fungus of the Steccherinaceae family (The Residual Polyporoid clade, Polyporales, Basidiomycota).</title>
        <authorList>
            <person name="Fedorova T.V."/>
            <person name="Glazunova O.A."/>
            <person name="Landesman E.O."/>
            <person name="Moiseenko K.V."/>
            <person name="Psurtseva N.V."/>
            <person name="Savinova O.S."/>
            <person name="Shakhova N.V."/>
            <person name="Tyazhelova T.V."/>
            <person name="Vasina D.V."/>
        </authorList>
    </citation>
    <scope>NUCLEOTIDE SEQUENCE [LARGE SCALE GENOMIC DNA]</scope>
    <source>
        <strain evidence="6 7">LE-BIN_3174</strain>
    </source>
</reference>
<keyword evidence="7" id="KW-1185">Reference proteome</keyword>
<dbReference type="GO" id="GO:0008270">
    <property type="term" value="F:zinc ion binding"/>
    <property type="evidence" value="ECO:0007669"/>
    <property type="project" value="UniProtKB-KW"/>
</dbReference>
<protein>
    <recommendedName>
        <fullName evidence="5">MYND-type domain-containing protein</fullName>
    </recommendedName>
</protein>
<dbReference type="InterPro" id="IPR002893">
    <property type="entry name" value="Znf_MYND"/>
</dbReference>
<keyword evidence="3" id="KW-0862">Zinc</keyword>
<comment type="caution">
    <text evidence="6">The sequence shown here is derived from an EMBL/GenBank/DDBJ whole genome shotgun (WGS) entry which is preliminary data.</text>
</comment>
<dbReference type="AlphaFoldDB" id="A0A4R0RP01"/>
<proteinExistence type="predicted"/>
<dbReference type="EMBL" id="RWJN01000055">
    <property type="protein sequence ID" value="TCD68882.1"/>
    <property type="molecule type" value="Genomic_DNA"/>
</dbReference>
<dbReference type="PROSITE" id="PS01360">
    <property type="entry name" value="ZF_MYND_1"/>
    <property type="match status" value="1"/>
</dbReference>
<evidence type="ECO:0000256" key="3">
    <source>
        <dbReference type="ARBA" id="ARBA00022833"/>
    </source>
</evidence>
<dbReference type="STRING" id="92696.A0A4R0RP01"/>
<keyword evidence="1" id="KW-0479">Metal-binding</keyword>
<evidence type="ECO:0000256" key="1">
    <source>
        <dbReference type="ARBA" id="ARBA00022723"/>
    </source>
</evidence>
<dbReference type="SUPFAM" id="SSF144232">
    <property type="entry name" value="HIT/MYND zinc finger-like"/>
    <property type="match status" value="1"/>
</dbReference>
<evidence type="ECO:0000313" key="6">
    <source>
        <dbReference type="EMBL" id="TCD68882.1"/>
    </source>
</evidence>
<evidence type="ECO:0000256" key="4">
    <source>
        <dbReference type="PROSITE-ProRule" id="PRU00134"/>
    </source>
</evidence>
<dbReference type="Proteomes" id="UP000292702">
    <property type="component" value="Unassembled WGS sequence"/>
</dbReference>
<keyword evidence="2 4" id="KW-0863">Zinc-finger</keyword>
<gene>
    <name evidence="6" type="ORF">EIP91_009597</name>
</gene>
<dbReference type="Gene3D" id="6.10.140.2220">
    <property type="match status" value="1"/>
</dbReference>
<feature type="domain" description="MYND-type" evidence="5">
    <location>
        <begin position="59"/>
        <end position="100"/>
    </location>
</feature>
<evidence type="ECO:0000256" key="2">
    <source>
        <dbReference type="ARBA" id="ARBA00022771"/>
    </source>
</evidence>
<dbReference type="Pfam" id="PF01753">
    <property type="entry name" value="zf-MYND"/>
    <property type="match status" value="1"/>
</dbReference>